<sequence>MIDENHYFYARIGSGRKRHVVRTGAKTETAICGMGGRLEPPGDVLLVCSACLKKLARMRSE</sequence>
<dbReference type="RefSeq" id="WP_135282800.1">
    <property type="nucleotide sequence ID" value="NZ_SRIO01000025.1"/>
</dbReference>
<evidence type="ECO:0000313" key="1">
    <source>
        <dbReference type="EMBL" id="TFZ81396.1"/>
    </source>
</evidence>
<reference evidence="1 2" key="1">
    <citation type="journal article" date="2019" name="ISME J.">
        <title>Candidatus Macondimonas diazotrophica, a novel gammaproteobacterial genus dominating crude-oil-contaminated coastal sediments.</title>
        <authorList>
            <person name="Karthikeyan S."/>
            <person name="Konstantinidis K."/>
        </authorList>
    </citation>
    <scope>NUCLEOTIDE SEQUENCE [LARGE SCALE GENOMIC DNA]</scope>
    <source>
        <strain evidence="1 2">KTK01</strain>
    </source>
</reference>
<gene>
    <name evidence="1" type="ORF">E4680_12730</name>
</gene>
<proteinExistence type="predicted"/>
<name>A0A4Z0F6Y4_9GAMM</name>
<organism evidence="1 2">
    <name type="scientific">Candidatus Macondimonas diazotrophica</name>
    <dbReference type="NCBI Taxonomy" id="2305248"/>
    <lineage>
        <taxon>Bacteria</taxon>
        <taxon>Pseudomonadati</taxon>
        <taxon>Pseudomonadota</taxon>
        <taxon>Gammaproteobacteria</taxon>
        <taxon>Chromatiales</taxon>
        <taxon>Ectothiorhodospiraceae</taxon>
        <taxon>Candidatus Macondimonas</taxon>
    </lineage>
</organism>
<evidence type="ECO:0000313" key="2">
    <source>
        <dbReference type="Proteomes" id="UP000297890"/>
    </source>
</evidence>
<dbReference type="Proteomes" id="UP000297890">
    <property type="component" value="Unassembled WGS sequence"/>
</dbReference>
<dbReference type="AlphaFoldDB" id="A0A4Z0F6Y4"/>
<accession>A0A4Z0F6Y4</accession>
<protein>
    <submittedName>
        <fullName evidence="1">Uncharacterized protein</fullName>
    </submittedName>
</protein>
<dbReference type="EMBL" id="SRIO01000025">
    <property type="protein sequence ID" value="TFZ81396.1"/>
    <property type="molecule type" value="Genomic_DNA"/>
</dbReference>
<comment type="caution">
    <text evidence="1">The sequence shown here is derived from an EMBL/GenBank/DDBJ whole genome shotgun (WGS) entry which is preliminary data.</text>
</comment>
<keyword evidence="2" id="KW-1185">Reference proteome</keyword>